<dbReference type="InterPro" id="IPR016181">
    <property type="entry name" value="Acyl_CoA_acyltransferase"/>
</dbReference>
<dbReference type="RefSeq" id="WP_114562583.1">
    <property type="nucleotide sequence ID" value="NZ_CP031124.1"/>
</dbReference>
<dbReference type="InterPro" id="IPR000182">
    <property type="entry name" value="GNAT_dom"/>
</dbReference>
<accession>A0A345DAJ5</accession>
<dbReference type="EC" id="2.3.1.210" evidence="4"/>
<evidence type="ECO:0000259" key="3">
    <source>
        <dbReference type="PROSITE" id="PS51186"/>
    </source>
</evidence>
<dbReference type="OrthoDB" id="9792929at2"/>
<dbReference type="PANTHER" id="PTHR43877:SF2">
    <property type="entry name" value="AMINOALKYLPHOSPHONATE N-ACETYLTRANSFERASE-RELATED"/>
    <property type="match status" value="1"/>
</dbReference>
<dbReference type="KEGG" id="hyf:DTO96_101113"/>
<dbReference type="CDD" id="cd04301">
    <property type="entry name" value="NAT_SF"/>
    <property type="match status" value="1"/>
</dbReference>
<dbReference type="EMBL" id="CP031124">
    <property type="protein sequence ID" value="AXF85383.1"/>
    <property type="molecule type" value="Genomic_DNA"/>
</dbReference>
<proteinExistence type="predicted"/>
<sequence>MNVQWATVAEIEKIVPLFDAYRQFYEIPSDVELSRAILSARMSHQQSKVILATGETGVALGFIQLYPMFSSLSMSLKESNVWLLNDLFVSPLARGQGVGAALLEFAQNWSAAEGLGYLMLETAKTNTTAQRLYESQGWQRDEVYFTYYHTH</sequence>
<dbReference type="InterPro" id="IPR050832">
    <property type="entry name" value="Bact_Acetyltransf"/>
</dbReference>
<protein>
    <submittedName>
        <fullName evidence="4">dTDP-fucosamine acetyltransferase</fullName>
        <ecNumber evidence="4">2.3.1.210</ecNumber>
    </submittedName>
</protein>
<evidence type="ECO:0000313" key="4">
    <source>
        <dbReference type="EMBL" id="AXF85383.1"/>
    </source>
</evidence>
<evidence type="ECO:0000313" key="5">
    <source>
        <dbReference type="Proteomes" id="UP000252182"/>
    </source>
</evidence>
<gene>
    <name evidence="4" type="primary">wecD</name>
    <name evidence="4" type="ORF">DTO96_101113</name>
</gene>
<evidence type="ECO:0000256" key="1">
    <source>
        <dbReference type="ARBA" id="ARBA00022679"/>
    </source>
</evidence>
<keyword evidence="2 4" id="KW-0012">Acyltransferase</keyword>
<organism evidence="4 5">
    <name type="scientific">Ephemeroptericola cinctiostellae</name>
    <dbReference type="NCBI Taxonomy" id="2268024"/>
    <lineage>
        <taxon>Bacteria</taxon>
        <taxon>Pseudomonadati</taxon>
        <taxon>Pseudomonadota</taxon>
        <taxon>Betaproteobacteria</taxon>
        <taxon>Burkholderiales</taxon>
        <taxon>Burkholderiaceae</taxon>
        <taxon>Ephemeroptericola</taxon>
    </lineage>
</organism>
<reference evidence="5" key="1">
    <citation type="submission" date="2018-07" db="EMBL/GenBank/DDBJ databases">
        <authorList>
            <person name="Kim H."/>
        </authorList>
    </citation>
    <scope>NUCLEOTIDE SEQUENCE [LARGE SCALE GENOMIC DNA]</scope>
    <source>
        <strain evidence="5">F02</strain>
    </source>
</reference>
<dbReference type="Proteomes" id="UP000252182">
    <property type="component" value="Chromosome"/>
</dbReference>
<dbReference type="GO" id="GO:0016747">
    <property type="term" value="F:acyltransferase activity, transferring groups other than amino-acyl groups"/>
    <property type="evidence" value="ECO:0007669"/>
    <property type="project" value="InterPro"/>
</dbReference>
<dbReference type="Gene3D" id="3.40.630.30">
    <property type="match status" value="1"/>
</dbReference>
<dbReference type="PROSITE" id="PS51186">
    <property type="entry name" value="GNAT"/>
    <property type="match status" value="1"/>
</dbReference>
<name>A0A345DAJ5_9BURK</name>
<keyword evidence="5" id="KW-1185">Reference proteome</keyword>
<dbReference type="PANTHER" id="PTHR43877">
    <property type="entry name" value="AMINOALKYLPHOSPHONATE N-ACETYLTRANSFERASE-RELATED-RELATED"/>
    <property type="match status" value="1"/>
</dbReference>
<dbReference type="AlphaFoldDB" id="A0A345DAJ5"/>
<feature type="domain" description="N-acetyltransferase" evidence="3">
    <location>
        <begin position="1"/>
        <end position="151"/>
    </location>
</feature>
<dbReference type="SUPFAM" id="SSF55729">
    <property type="entry name" value="Acyl-CoA N-acyltransferases (Nat)"/>
    <property type="match status" value="1"/>
</dbReference>
<keyword evidence="1 4" id="KW-0808">Transferase</keyword>
<dbReference type="Pfam" id="PF00583">
    <property type="entry name" value="Acetyltransf_1"/>
    <property type="match status" value="1"/>
</dbReference>
<evidence type="ECO:0000256" key="2">
    <source>
        <dbReference type="ARBA" id="ARBA00023315"/>
    </source>
</evidence>